<feature type="compositionally biased region" description="Low complexity" evidence="1">
    <location>
        <begin position="65"/>
        <end position="76"/>
    </location>
</feature>
<dbReference type="Gene3D" id="1.10.510.10">
    <property type="entry name" value="Transferase(Phosphotransferase) domain 1"/>
    <property type="match status" value="1"/>
</dbReference>
<protein>
    <submittedName>
        <fullName evidence="4">Reverse transcriptase domain-containing protein</fullName>
    </submittedName>
</protein>
<sequence>MARDAGRAQFFHECPRQYDTLMKMIDSLVFDDAPKYNEFVEVLMDIKREAKLRLKSHFDWDADMTSTHSTTHSISSDAEGEKAVREEHMKKTAEAESKDREIIEPKELLPPQRPPQSDGPL</sequence>
<dbReference type="EMBL" id="UYRT01101952">
    <property type="protein sequence ID" value="VDN43137.1"/>
    <property type="molecule type" value="Genomic_DNA"/>
</dbReference>
<evidence type="ECO:0000256" key="1">
    <source>
        <dbReference type="SAM" id="MobiDB-lite"/>
    </source>
</evidence>
<reference evidence="4" key="1">
    <citation type="submission" date="2016-06" db="UniProtKB">
        <authorList>
            <consortium name="WormBaseParasite"/>
        </authorList>
    </citation>
    <scope>IDENTIFICATION</scope>
</reference>
<keyword evidence="3" id="KW-1185">Reference proteome</keyword>
<reference evidence="2 3" key="2">
    <citation type="submission" date="2018-11" db="EMBL/GenBank/DDBJ databases">
        <authorList>
            <consortium name="Pathogen Informatics"/>
        </authorList>
    </citation>
    <scope>NUCLEOTIDE SEQUENCE [LARGE SCALE GENOMIC DNA]</scope>
</reference>
<dbReference type="AlphaFoldDB" id="A0A183EUL2"/>
<dbReference type="Proteomes" id="UP000271098">
    <property type="component" value="Unassembled WGS sequence"/>
</dbReference>
<organism evidence="4">
    <name type="scientific">Gongylonema pulchrum</name>
    <dbReference type="NCBI Taxonomy" id="637853"/>
    <lineage>
        <taxon>Eukaryota</taxon>
        <taxon>Metazoa</taxon>
        <taxon>Ecdysozoa</taxon>
        <taxon>Nematoda</taxon>
        <taxon>Chromadorea</taxon>
        <taxon>Rhabditida</taxon>
        <taxon>Spirurina</taxon>
        <taxon>Spiruromorpha</taxon>
        <taxon>Spiruroidea</taxon>
        <taxon>Gongylonematidae</taxon>
        <taxon>Gongylonema</taxon>
    </lineage>
</organism>
<evidence type="ECO:0000313" key="4">
    <source>
        <dbReference type="WBParaSite" id="GPUH_0002468301-mRNA-1"/>
    </source>
</evidence>
<gene>
    <name evidence="2" type="ORF">GPUH_LOCUS24651</name>
</gene>
<feature type="compositionally biased region" description="Basic and acidic residues" evidence="1">
    <location>
        <begin position="79"/>
        <end position="107"/>
    </location>
</feature>
<name>A0A183EUL2_9BILA</name>
<dbReference type="OrthoDB" id="2687620at2759"/>
<evidence type="ECO:0000313" key="3">
    <source>
        <dbReference type="Proteomes" id="UP000271098"/>
    </source>
</evidence>
<accession>A0A183EUL2</accession>
<evidence type="ECO:0000313" key="2">
    <source>
        <dbReference type="EMBL" id="VDN43137.1"/>
    </source>
</evidence>
<dbReference type="WBParaSite" id="GPUH_0002468301-mRNA-1">
    <property type="protein sequence ID" value="GPUH_0002468301-mRNA-1"/>
    <property type="gene ID" value="GPUH_0002468301"/>
</dbReference>
<proteinExistence type="predicted"/>
<feature type="region of interest" description="Disordered" evidence="1">
    <location>
        <begin position="64"/>
        <end position="121"/>
    </location>
</feature>